<reference evidence="3" key="1">
    <citation type="journal article" date="2022" name="Int. J. Mol. Sci.">
        <title>Draft Genome of Tanacetum Coccineum: Genomic Comparison of Closely Related Tanacetum-Family Plants.</title>
        <authorList>
            <person name="Yamashiro T."/>
            <person name="Shiraishi A."/>
            <person name="Nakayama K."/>
            <person name="Satake H."/>
        </authorList>
    </citation>
    <scope>NUCLEOTIDE SEQUENCE</scope>
</reference>
<evidence type="ECO:0000256" key="1">
    <source>
        <dbReference type="SAM" id="Coils"/>
    </source>
</evidence>
<keyword evidence="1" id="KW-0175">Coiled coil</keyword>
<feature type="coiled-coil region" evidence="1">
    <location>
        <begin position="21"/>
        <end position="48"/>
    </location>
</feature>
<feature type="region of interest" description="Disordered" evidence="2">
    <location>
        <begin position="126"/>
        <end position="155"/>
    </location>
</feature>
<protein>
    <submittedName>
        <fullName evidence="3">Uncharacterized protein</fullName>
    </submittedName>
</protein>
<comment type="caution">
    <text evidence="3">The sequence shown here is derived from an EMBL/GenBank/DDBJ whole genome shotgun (WGS) entry which is preliminary data.</text>
</comment>
<feature type="compositionally biased region" description="Low complexity" evidence="2">
    <location>
        <begin position="126"/>
        <end position="139"/>
    </location>
</feature>
<name>A0ABQ5J2I0_9ASTR</name>
<accession>A0ABQ5J2I0</accession>
<feature type="compositionally biased region" description="Basic and acidic residues" evidence="2">
    <location>
        <begin position="142"/>
        <end position="155"/>
    </location>
</feature>
<proteinExistence type="predicted"/>
<feature type="region of interest" description="Disordered" evidence="2">
    <location>
        <begin position="194"/>
        <end position="216"/>
    </location>
</feature>
<organism evidence="3 4">
    <name type="scientific">Tanacetum coccineum</name>
    <dbReference type="NCBI Taxonomy" id="301880"/>
    <lineage>
        <taxon>Eukaryota</taxon>
        <taxon>Viridiplantae</taxon>
        <taxon>Streptophyta</taxon>
        <taxon>Embryophyta</taxon>
        <taxon>Tracheophyta</taxon>
        <taxon>Spermatophyta</taxon>
        <taxon>Magnoliopsida</taxon>
        <taxon>eudicotyledons</taxon>
        <taxon>Gunneridae</taxon>
        <taxon>Pentapetalae</taxon>
        <taxon>asterids</taxon>
        <taxon>campanulids</taxon>
        <taxon>Asterales</taxon>
        <taxon>Asteraceae</taxon>
        <taxon>Asteroideae</taxon>
        <taxon>Anthemideae</taxon>
        <taxon>Anthemidinae</taxon>
        <taxon>Tanacetum</taxon>
    </lineage>
</organism>
<keyword evidence="4" id="KW-1185">Reference proteome</keyword>
<dbReference type="Proteomes" id="UP001151760">
    <property type="component" value="Unassembled WGS sequence"/>
</dbReference>
<gene>
    <name evidence="3" type="ORF">Tco_1122312</name>
</gene>
<sequence>MSKYRTASGQTSCFLGRKSALKKQKRRKKKKEAKIESVLVQIGELNKERRYLFPDESLCFQDGYTADPYLKILFDKDAAVILTWKETSDETEQINMRRKRASDEMSVDNKELDVEAFTNQELSITCPIQSQPQPQQPTQGTDSKDKGKGILVEEPKKKKLTLQQIRALETTNDEEVARKIQAEWDAEEERKRLEEMKKAKPKTTSLAQKGIQIRIS</sequence>
<evidence type="ECO:0000313" key="3">
    <source>
        <dbReference type="EMBL" id="GJU05882.1"/>
    </source>
</evidence>
<reference evidence="3" key="2">
    <citation type="submission" date="2022-01" db="EMBL/GenBank/DDBJ databases">
        <authorList>
            <person name="Yamashiro T."/>
            <person name="Shiraishi A."/>
            <person name="Satake H."/>
            <person name="Nakayama K."/>
        </authorList>
    </citation>
    <scope>NUCLEOTIDE SEQUENCE</scope>
</reference>
<evidence type="ECO:0000313" key="4">
    <source>
        <dbReference type="Proteomes" id="UP001151760"/>
    </source>
</evidence>
<dbReference type="EMBL" id="BQNB010021386">
    <property type="protein sequence ID" value="GJU05882.1"/>
    <property type="molecule type" value="Genomic_DNA"/>
</dbReference>
<evidence type="ECO:0000256" key="2">
    <source>
        <dbReference type="SAM" id="MobiDB-lite"/>
    </source>
</evidence>